<feature type="compositionally biased region" description="Low complexity" evidence="1">
    <location>
        <begin position="277"/>
        <end position="292"/>
    </location>
</feature>
<keyword evidence="3" id="KW-1185">Reference proteome</keyword>
<accession>A0AAW0JPQ1</accession>
<protein>
    <recommendedName>
        <fullName evidence="4">Supervillin</fullName>
    </recommendedName>
</protein>
<feature type="region of interest" description="Disordered" evidence="1">
    <location>
        <begin position="246"/>
        <end position="316"/>
    </location>
</feature>
<feature type="compositionally biased region" description="Basic and acidic residues" evidence="1">
    <location>
        <begin position="624"/>
        <end position="636"/>
    </location>
</feature>
<sequence length="1160" mass="128422">FQKEFCFDDKEEPANHRRGLDAKCLTALPKVAELRKIFEPKRKDFLEMKRKERIARRLEGIENDPQPILLQSCTGLVTHRLLEEDTPRYMRATDPASPHTGRSNEEEDTAGSSLEKQTPSKYCTETSGIHISGSMDVHSLESKAERIARYKAERRRQLAEKYGLTLDPEADSEYLSRYAKSRKDTDAGERRGKGDKQEEPSKGTSSLHSRAELGPRTSLVESQDCAPLGSNMSDQELLLNLENQRRGREPSLAEDGSPAFFSERGTSFSEVPRSPKQMSSSPLQQPASPSHSGDPPLPTEARASFTSSGEGCSQDELVPVDPARWLRRYRNINPIFFLRVKVREKLVKEESAHSSPELTSESLTQRRQQPGPAHFLSIQSESSAFDRVTSRVVSSLRPSRSCVLPADPVHAIKLVTVDTPESASECSWVGPGTPNVIKSTALKILEGESRDAPGLRICEPEADVLPADTLERSPKSLLTLEDDRLARGHKGPSGNKDLDEPTVRSITVEPERDRQVQHQPTQRIGRSEMVLYVQSGPASQDATSTSHTKEASSKKRKVMARSLSDYTGPLQFQAPTQNDPAPKQELELRSSRAEGPGAEPSTLDTRISVAQLRNMFLESARASKKPELQSRVEKSAEGIGLPTERERGSRKPRRYLSPGESRKTSERFRTQPITSAERKETDRYPSSSEMPVVEGKYLSSFYSSTSYEEKVDERAKLSVAAKRLLFREMEKSFDEHNVPKRRSRNAAVEQRLRRLQDRSHTQPITTEEVVIAATLQASAHQKALARGQENEGRESAEPGEPDSSSLSLAEKLALFNKLSQPVSKAISTRNRIDVRQRRMNARYQTQPVTLGEVEQVQSGKLIPFSPTVNTSVSTMASTVAPAYAGDLRTKPSVDGGASTTDSQFPSPVENSDSPVRSILKPQGWRPLAEHSGCKGMLGESGETESKDTLSGVDSGIQTHRAFEEEAKSSYPILGRVRDGDVQKEPKHAVLRRGSLELGNPPVTHLGDELKEFSVDKISLQENLDLKDKQTSEENADVGNAARKFSLKATEFGEPASEQTEPAASIQKAAPVSSEQPAEKLFKNPCAMFAAGEVKVPVGETLLDSPSKTMSIKERLALLKKSGEEDWKNRLIRKQEYGKATSGLHIQEVEQSLKKVLCPPH</sequence>
<evidence type="ECO:0000313" key="3">
    <source>
        <dbReference type="Proteomes" id="UP001488838"/>
    </source>
</evidence>
<feature type="compositionally biased region" description="Polar residues" evidence="1">
    <location>
        <begin position="536"/>
        <end position="546"/>
    </location>
</feature>
<proteinExistence type="predicted"/>
<organism evidence="2 3">
    <name type="scientific">Myodes glareolus</name>
    <name type="common">Bank vole</name>
    <name type="synonym">Clethrionomys glareolus</name>
    <dbReference type="NCBI Taxonomy" id="447135"/>
    <lineage>
        <taxon>Eukaryota</taxon>
        <taxon>Metazoa</taxon>
        <taxon>Chordata</taxon>
        <taxon>Craniata</taxon>
        <taxon>Vertebrata</taxon>
        <taxon>Euteleostomi</taxon>
        <taxon>Mammalia</taxon>
        <taxon>Eutheria</taxon>
        <taxon>Euarchontoglires</taxon>
        <taxon>Glires</taxon>
        <taxon>Rodentia</taxon>
        <taxon>Myomorpha</taxon>
        <taxon>Muroidea</taxon>
        <taxon>Cricetidae</taxon>
        <taxon>Arvicolinae</taxon>
        <taxon>Myodes</taxon>
    </lineage>
</organism>
<feature type="non-terminal residue" evidence="2">
    <location>
        <position position="1"/>
    </location>
</feature>
<dbReference type="AlphaFoldDB" id="A0AAW0JPQ1"/>
<feature type="compositionally biased region" description="Basic and acidic residues" evidence="1">
    <location>
        <begin position="660"/>
        <end position="669"/>
    </location>
</feature>
<feature type="region of interest" description="Disordered" evidence="1">
    <location>
        <begin position="467"/>
        <end position="606"/>
    </location>
</feature>
<feature type="compositionally biased region" description="Polar residues" evidence="1">
    <location>
        <begin position="110"/>
        <end position="127"/>
    </location>
</feature>
<feature type="compositionally biased region" description="Basic and acidic residues" evidence="1">
    <location>
        <begin position="750"/>
        <end position="760"/>
    </location>
</feature>
<feature type="region of interest" description="Disordered" evidence="1">
    <location>
        <begin position="84"/>
        <end position="127"/>
    </location>
</feature>
<gene>
    <name evidence="2" type="ORF">U0070_025325</name>
</gene>
<reference evidence="2 3" key="1">
    <citation type="journal article" date="2023" name="bioRxiv">
        <title>Conserved and derived expression patterns and positive selection on dental genes reveal complex evolutionary context of ever-growing rodent molars.</title>
        <authorList>
            <person name="Calamari Z.T."/>
            <person name="Song A."/>
            <person name="Cohen E."/>
            <person name="Akter M."/>
            <person name="Roy R.D."/>
            <person name="Hallikas O."/>
            <person name="Christensen M.M."/>
            <person name="Li P."/>
            <person name="Marangoni P."/>
            <person name="Jernvall J."/>
            <person name="Klein O.D."/>
        </authorList>
    </citation>
    <scope>NUCLEOTIDE SEQUENCE [LARGE SCALE GENOMIC DNA]</scope>
    <source>
        <strain evidence="2">V071</strain>
    </source>
</reference>
<feature type="region of interest" description="Disordered" evidence="1">
    <location>
        <begin position="177"/>
        <end position="217"/>
    </location>
</feature>
<feature type="compositionally biased region" description="Polar residues" evidence="1">
    <location>
        <begin position="897"/>
        <end position="914"/>
    </location>
</feature>
<comment type="caution">
    <text evidence="2">The sequence shown here is derived from an EMBL/GenBank/DDBJ whole genome shotgun (WGS) entry which is preliminary data.</text>
</comment>
<feature type="compositionally biased region" description="Basic and acidic residues" evidence="1">
    <location>
        <begin position="181"/>
        <end position="201"/>
    </location>
</feature>
<feature type="region of interest" description="Disordered" evidence="1">
    <location>
        <begin position="350"/>
        <end position="379"/>
    </location>
</feature>
<feature type="region of interest" description="Disordered" evidence="1">
    <location>
        <begin position="781"/>
        <end position="806"/>
    </location>
</feature>
<feature type="region of interest" description="Disordered" evidence="1">
    <location>
        <begin position="620"/>
        <end position="690"/>
    </location>
</feature>
<name>A0AAW0JPQ1_MYOGA</name>
<dbReference type="EMBL" id="JBBHLL010000027">
    <property type="protein sequence ID" value="KAK7828209.1"/>
    <property type="molecule type" value="Genomic_DNA"/>
</dbReference>
<feature type="region of interest" description="Disordered" evidence="1">
    <location>
        <begin position="734"/>
        <end position="765"/>
    </location>
</feature>
<evidence type="ECO:0000313" key="2">
    <source>
        <dbReference type="EMBL" id="KAK7828209.1"/>
    </source>
</evidence>
<evidence type="ECO:0000256" key="1">
    <source>
        <dbReference type="SAM" id="MobiDB-lite"/>
    </source>
</evidence>
<feature type="compositionally biased region" description="Basic and acidic residues" evidence="1">
    <location>
        <begin position="582"/>
        <end position="592"/>
    </location>
</feature>
<feature type="compositionally biased region" description="Polar residues" evidence="1">
    <location>
        <begin position="353"/>
        <end position="368"/>
    </location>
</feature>
<evidence type="ECO:0008006" key="4">
    <source>
        <dbReference type="Google" id="ProtNLM"/>
    </source>
</evidence>
<feature type="region of interest" description="Disordered" evidence="1">
    <location>
        <begin position="889"/>
        <end position="952"/>
    </location>
</feature>
<dbReference type="Proteomes" id="UP001488838">
    <property type="component" value="Unassembled WGS sequence"/>
</dbReference>